<dbReference type="AlphaFoldDB" id="A0AAW9SVY5"/>
<proteinExistence type="inferred from homology"/>
<evidence type="ECO:0000313" key="4">
    <source>
        <dbReference type="Proteomes" id="UP001223646"/>
    </source>
</evidence>
<organism evidence="3 4">
    <name type="scientific">Corynebacterium amycolatum</name>
    <dbReference type="NCBI Taxonomy" id="43765"/>
    <lineage>
        <taxon>Bacteria</taxon>
        <taxon>Bacillati</taxon>
        <taxon>Actinomycetota</taxon>
        <taxon>Actinomycetes</taxon>
        <taxon>Mycobacteriales</taxon>
        <taxon>Corynebacteriaceae</taxon>
        <taxon>Corynebacterium</taxon>
    </lineage>
</organism>
<feature type="domain" description="Smf/DprA SLOG" evidence="2">
    <location>
        <begin position="75"/>
        <end position="291"/>
    </location>
</feature>
<evidence type="ECO:0000259" key="2">
    <source>
        <dbReference type="Pfam" id="PF02481"/>
    </source>
</evidence>
<dbReference type="InterPro" id="IPR057666">
    <property type="entry name" value="DrpA_SLOG"/>
</dbReference>
<dbReference type="Gene3D" id="3.40.50.450">
    <property type="match status" value="1"/>
</dbReference>
<reference evidence="3" key="2">
    <citation type="submission" date="2024-05" db="EMBL/GenBank/DDBJ databases">
        <authorList>
            <person name="Wolfe A."/>
        </authorList>
    </citation>
    <scope>NUCLEOTIDE SEQUENCE</scope>
    <source>
        <strain evidence="3">UMB1064</strain>
    </source>
</reference>
<comment type="caution">
    <text evidence="3">The sequence shown here is derived from an EMBL/GenBank/DDBJ whole genome shotgun (WGS) entry which is preliminary data.</text>
</comment>
<dbReference type="PANTHER" id="PTHR43022">
    <property type="entry name" value="PROTEIN SMF"/>
    <property type="match status" value="1"/>
</dbReference>
<dbReference type="GO" id="GO:0009294">
    <property type="term" value="P:DNA-mediated transformation"/>
    <property type="evidence" value="ECO:0007669"/>
    <property type="project" value="InterPro"/>
</dbReference>
<dbReference type="RefSeq" id="WP_284826216.1">
    <property type="nucleotide sequence ID" value="NZ_JASOOY020000030.1"/>
</dbReference>
<gene>
    <name evidence="3" type="primary">dprA</name>
    <name evidence="3" type="ORF">QP460_008055</name>
</gene>
<dbReference type="Pfam" id="PF02481">
    <property type="entry name" value="DNA_processg_A"/>
    <property type="match status" value="1"/>
</dbReference>
<evidence type="ECO:0000256" key="1">
    <source>
        <dbReference type="ARBA" id="ARBA00006525"/>
    </source>
</evidence>
<dbReference type="EMBL" id="JASOOY020000030">
    <property type="protein sequence ID" value="MEO3717539.1"/>
    <property type="molecule type" value="Genomic_DNA"/>
</dbReference>
<comment type="similarity">
    <text evidence="1">Belongs to the DprA/Smf family.</text>
</comment>
<protein>
    <submittedName>
        <fullName evidence="3">DNA-processing protein DprA</fullName>
    </submittedName>
</protein>
<evidence type="ECO:0000313" key="3">
    <source>
        <dbReference type="EMBL" id="MEO3717539.1"/>
    </source>
</evidence>
<name>A0AAW9SVY5_CORAY</name>
<dbReference type="Proteomes" id="UP001223646">
    <property type="component" value="Unassembled WGS sequence"/>
</dbReference>
<accession>A0AAW9SVY5</accession>
<reference evidence="3" key="1">
    <citation type="submission" date="2023-05" db="EMBL/GenBank/DDBJ databases">
        <authorList>
            <person name="Du J."/>
        </authorList>
    </citation>
    <scope>NUCLEOTIDE SEQUENCE</scope>
    <source>
        <strain evidence="3">UMB1064</strain>
    </source>
</reference>
<sequence length="378" mass="40562">MDEIHAWAYLNRVVEATHPQIVRLVTEFGPVEVAERIKARAGLPEGLLNTTQARADVDQSGHDLELAAAMGWRLIYPGHPEWPGELLSCFTTLEVRDRADAPPLALWVRGRDLREMLSETVAIVGTRMASSYGTQVAAQFAGQFANAGVSVISGGALGIDAAAHRAALDAGGTTVVVGAGGVGVDYPRAHAELFDRIAERGALVTEYPPGVRPARHRFLTRNRLVASLSRATTIVEAGWRSGARNTANWAVRLNKPLGAVPGPVTLQTTSGCHDLIRSGEAVLVCSADNVRSLYRSVGTVNEDAQLELLWEKSAVQKLSRNELAVYDSLNSAEPTPVGKVAAQAGLAIALTTHLLLELQGQGLTNRVEGGWLRQEQRR</sequence>
<dbReference type="PANTHER" id="PTHR43022:SF1">
    <property type="entry name" value="PROTEIN SMF"/>
    <property type="match status" value="1"/>
</dbReference>
<dbReference type="NCBIfam" id="TIGR00732">
    <property type="entry name" value="dprA"/>
    <property type="match status" value="1"/>
</dbReference>
<dbReference type="SUPFAM" id="SSF102405">
    <property type="entry name" value="MCP/YpsA-like"/>
    <property type="match status" value="1"/>
</dbReference>
<dbReference type="InterPro" id="IPR003488">
    <property type="entry name" value="DprA"/>
</dbReference>